<name>A0A2M7SEP8_9BACT</name>
<feature type="region of interest" description="Disordered" evidence="1">
    <location>
        <begin position="309"/>
        <end position="330"/>
    </location>
</feature>
<proteinExistence type="predicted"/>
<dbReference type="EMBL" id="PFMR01000061">
    <property type="protein sequence ID" value="PIZ17950.1"/>
    <property type="molecule type" value="Genomic_DNA"/>
</dbReference>
<protein>
    <submittedName>
        <fullName evidence="2">Uncharacterized protein</fullName>
    </submittedName>
</protein>
<organism evidence="2 3">
    <name type="scientific">Candidatus Desantisbacteria bacterium CG_4_10_14_0_8_um_filter_48_22</name>
    <dbReference type="NCBI Taxonomy" id="1974543"/>
    <lineage>
        <taxon>Bacteria</taxon>
        <taxon>Candidatus Desantisiibacteriota</taxon>
    </lineage>
</organism>
<accession>A0A2M7SEP8</accession>
<comment type="caution">
    <text evidence="2">The sequence shown here is derived from an EMBL/GenBank/DDBJ whole genome shotgun (WGS) entry which is preliminary data.</text>
</comment>
<dbReference type="Proteomes" id="UP000229307">
    <property type="component" value="Unassembled WGS sequence"/>
</dbReference>
<dbReference type="AlphaFoldDB" id="A0A2M7SEP8"/>
<evidence type="ECO:0000256" key="1">
    <source>
        <dbReference type="SAM" id="MobiDB-lite"/>
    </source>
</evidence>
<sequence length="330" mass="35798">MKKIKCVVIVFLVGLGIISVWSQFYAEEITKSVNVIYFFPRDGYQNGQVGGEGQSLRNWFYYWKEGNVVSDLSQFEYKNMADYGEYNPNTGKLYVGNAVPASDIYSVTFKNQYYKTFLTSGPDGITNSSAIEDDVQLIPIGKGKPNSTAITAGADGKIDTTTLSGDDTVIGNAITTGPDGICQTTKAGDDVQVIAVGNGEPNSIIITAGSDNFLHSNKVGDDVLDLSNAIVVNHSINFSGIDCCAEACVHELKHKELYNMPGTDSDGDHIPDSYELSSSYHLDPNKSDTYDCAGTIGYGTDNEFLARMAEKTPGPRDASKDWSDTNGKNW</sequence>
<feature type="compositionally biased region" description="Basic and acidic residues" evidence="1">
    <location>
        <begin position="309"/>
        <end position="323"/>
    </location>
</feature>
<evidence type="ECO:0000313" key="3">
    <source>
        <dbReference type="Proteomes" id="UP000229307"/>
    </source>
</evidence>
<reference evidence="3" key="1">
    <citation type="submission" date="2017-09" db="EMBL/GenBank/DDBJ databases">
        <title>Depth-based differentiation of microbial function through sediment-hosted aquifers and enrichment of novel symbionts in the deep terrestrial subsurface.</title>
        <authorList>
            <person name="Probst A.J."/>
            <person name="Ladd B."/>
            <person name="Jarett J.K."/>
            <person name="Geller-Mcgrath D.E."/>
            <person name="Sieber C.M.K."/>
            <person name="Emerson J.B."/>
            <person name="Anantharaman K."/>
            <person name="Thomas B.C."/>
            <person name="Malmstrom R."/>
            <person name="Stieglmeier M."/>
            <person name="Klingl A."/>
            <person name="Woyke T."/>
            <person name="Ryan C.M."/>
            <person name="Banfield J.F."/>
        </authorList>
    </citation>
    <scope>NUCLEOTIDE SEQUENCE [LARGE SCALE GENOMIC DNA]</scope>
</reference>
<evidence type="ECO:0000313" key="2">
    <source>
        <dbReference type="EMBL" id="PIZ17950.1"/>
    </source>
</evidence>
<gene>
    <name evidence="2" type="ORF">COY52_01955</name>
</gene>